<proteinExistence type="predicted"/>
<organism evidence="1 2">
    <name type="scientific">Stylosanthes scabra</name>
    <dbReference type="NCBI Taxonomy" id="79078"/>
    <lineage>
        <taxon>Eukaryota</taxon>
        <taxon>Viridiplantae</taxon>
        <taxon>Streptophyta</taxon>
        <taxon>Embryophyta</taxon>
        <taxon>Tracheophyta</taxon>
        <taxon>Spermatophyta</taxon>
        <taxon>Magnoliopsida</taxon>
        <taxon>eudicotyledons</taxon>
        <taxon>Gunneridae</taxon>
        <taxon>Pentapetalae</taxon>
        <taxon>rosids</taxon>
        <taxon>fabids</taxon>
        <taxon>Fabales</taxon>
        <taxon>Fabaceae</taxon>
        <taxon>Papilionoideae</taxon>
        <taxon>50 kb inversion clade</taxon>
        <taxon>dalbergioids sensu lato</taxon>
        <taxon>Dalbergieae</taxon>
        <taxon>Pterocarpus clade</taxon>
        <taxon>Stylosanthes</taxon>
    </lineage>
</organism>
<dbReference type="Proteomes" id="UP001341840">
    <property type="component" value="Unassembled WGS sequence"/>
</dbReference>
<keyword evidence="2" id="KW-1185">Reference proteome</keyword>
<comment type="caution">
    <text evidence="1">The sequence shown here is derived from an EMBL/GenBank/DDBJ whole genome shotgun (WGS) entry which is preliminary data.</text>
</comment>
<dbReference type="EMBL" id="JASCZI010002033">
    <property type="protein sequence ID" value="MED6115767.1"/>
    <property type="molecule type" value="Genomic_DNA"/>
</dbReference>
<gene>
    <name evidence="1" type="ORF">PIB30_093874</name>
</gene>
<reference evidence="1 2" key="1">
    <citation type="journal article" date="2023" name="Plants (Basel)">
        <title>Bridging the Gap: Combining Genomics and Transcriptomics Approaches to Understand Stylosanthes scabra, an Orphan Legume from the Brazilian Caatinga.</title>
        <authorList>
            <person name="Ferreira-Neto J.R.C."/>
            <person name="da Silva M.D."/>
            <person name="Binneck E."/>
            <person name="de Melo N.F."/>
            <person name="da Silva R.H."/>
            <person name="de Melo A.L.T.M."/>
            <person name="Pandolfi V."/>
            <person name="Bustamante F.O."/>
            <person name="Brasileiro-Vidal A.C."/>
            <person name="Benko-Iseppon A.M."/>
        </authorList>
    </citation>
    <scope>NUCLEOTIDE SEQUENCE [LARGE SCALE GENOMIC DNA]</scope>
    <source>
        <tissue evidence="1">Leaves</tissue>
    </source>
</reference>
<evidence type="ECO:0000313" key="2">
    <source>
        <dbReference type="Proteomes" id="UP001341840"/>
    </source>
</evidence>
<feature type="non-terminal residue" evidence="1">
    <location>
        <position position="1"/>
    </location>
</feature>
<protein>
    <submittedName>
        <fullName evidence="1">Uncharacterized protein</fullName>
    </submittedName>
</protein>
<name>A0ABU6QWF6_9FABA</name>
<evidence type="ECO:0000313" key="1">
    <source>
        <dbReference type="EMBL" id="MED6115767.1"/>
    </source>
</evidence>
<accession>A0ABU6QWF6</accession>
<sequence>AVVVVNEGNGVDAVDDGPPLAMLLSRRSGPPFADALPLYAMLEMLLYTGIPLNNDILKCEDFLALLLQLLPLILEALRQVVDFFLKSTFVGPAGVLVAEAEEPPKLEERRDIEKNPPTP</sequence>